<proteinExistence type="inferred from homology"/>
<dbReference type="Pfam" id="PF00480">
    <property type="entry name" value="ROK"/>
    <property type="match status" value="1"/>
</dbReference>
<dbReference type="InterPro" id="IPR000600">
    <property type="entry name" value="ROK"/>
</dbReference>
<dbReference type="PANTHER" id="PTHR18964:SF149">
    <property type="entry name" value="BIFUNCTIONAL UDP-N-ACETYLGLUCOSAMINE 2-EPIMERASE_N-ACETYLMANNOSAMINE KINASE"/>
    <property type="match status" value="1"/>
</dbReference>
<evidence type="ECO:0000256" key="1">
    <source>
        <dbReference type="ARBA" id="ARBA00002486"/>
    </source>
</evidence>
<evidence type="ECO:0000313" key="5">
    <source>
        <dbReference type="Proteomes" id="UP000502248"/>
    </source>
</evidence>
<dbReference type="InterPro" id="IPR036388">
    <property type="entry name" value="WH-like_DNA-bd_sf"/>
</dbReference>
<dbReference type="InterPro" id="IPR036390">
    <property type="entry name" value="WH_DNA-bd_sf"/>
</dbReference>
<evidence type="ECO:0000256" key="3">
    <source>
        <dbReference type="ARBA" id="ARBA00022629"/>
    </source>
</evidence>
<dbReference type="AlphaFoldDB" id="A0A7Z2ZQL5"/>
<dbReference type="EMBL" id="CP051680">
    <property type="protein sequence ID" value="QJD88175.1"/>
    <property type="molecule type" value="Genomic_DNA"/>
</dbReference>
<comment type="function">
    <text evidence="1">Transcriptional repressor of xylose-utilizing enzymes.</text>
</comment>
<reference evidence="4 5" key="1">
    <citation type="submission" date="2020-04" db="EMBL/GenBank/DDBJ databases">
        <title>Genome sequencing of novel species.</title>
        <authorList>
            <person name="Heo J."/>
            <person name="Kim S.-J."/>
            <person name="Kim J.-S."/>
            <person name="Hong S.-B."/>
            <person name="Kwon S.-W."/>
        </authorList>
    </citation>
    <scope>NUCLEOTIDE SEQUENCE [LARGE SCALE GENOMIC DNA]</scope>
    <source>
        <strain evidence="4 5">MFER-1</strain>
    </source>
</reference>
<evidence type="ECO:0000313" key="4">
    <source>
        <dbReference type="EMBL" id="QJD88175.1"/>
    </source>
</evidence>
<dbReference type="KEGG" id="cheb:HH215_15550"/>
<dbReference type="Gene3D" id="1.10.10.10">
    <property type="entry name" value="Winged helix-like DNA-binding domain superfamily/Winged helix DNA-binding domain"/>
    <property type="match status" value="1"/>
</dbReference>
<dbReference type="GO" id="GO:0042732">
    <property type="term" value="P:D-xylose metabolic process"/>
    <property type="evidence" value="ECO:0007669"/>
    <property type="project" value="UniProtKB-KW"/>
</dbReference>
<protein>
    <submittedName>
        <fullName evidence="4">ROK family transcriptional regulator</fullName>
    </submittedName>
</protein>
<gene>
    <name evidence="4" type="ORF">HH215_15550</name>
</gene>
<dbReference type="SUPFAM" id="SSF53067">
    <property type="entry name" value="Actin-like ATPase domain"/>
    <property type="match status" value="1"/>
</dbReference>
<dbReference type="Proteomes" id="UP000502248">
    <property type="component" value="Chromosome"/>
</dbReference>
<comment type="similarity">
    <text evidence="2">Belongs to the ROK (NagC/XylR) family.</text>
</comment>
<keyword evidence="5" id="KW-1185">Reference proteome</keyword>
<keyword evidence="3" id="KW-0119">Carbohydrate metabolism</keyword>
<keyword evidence="3" id="KW-0859">Xylose metabolism</keyword>
<accession>A0A7Z2ZQL5</accession>
<dbReference type="SUPFAM" id="SSF46785">
    <property type="entry name" value="Winged helix' DNA-binding domain"/>
    <property type="match status" value="1"/>
</dbReference>
<dbReference type="InterPro" id="IPR043129">
    <property type="entry name" value="ATPase_NBD"/>
</dbReference>
<sequence>MNKSLVLNVVRQEGPISRAQVAKKTNITRATVSDIVNDLIADGAIYEGGEDNSPVGRKGILLNYNASLGFGVGVDIGGTKISFGLFDVNAELLATKTVETYKVVTNDIFISLLADSIREFIAENNRDLTSLQVIGIATPGIVDYKKGIVVEGSPNLPGWENLNLSARITEHLGVPVVLENDVRAALVGEVWKGQCQNVQSAILLAVGTGIGSALLMDGNIIRGFGNAAGEIGYMLFEREQLHMNWDNKGCFESLASGSGLAARMKGEGEQTAEQTETAADIFVAAKRGDAVAKRLVEEFTDYLSIAILNLVSVVNPEKILLMGGLSNAAEDYLPRINENIKKHTFSRTSVEVTVSEIKDLAPLYGISILALRIVQPTVQFLKDIKLV</sequence>
<name>A0A7Z2ZQL5_9BACL</name>
<dbReference type="PANTHER" id="PTHR18964">
    <property type="entry name" value="ROK (REPRESSOR, ORF, KINASE) FAMILY"/>
    <property type="match status" value="1"/>
</dbReference>
<evidence type="ECO:0000256" key="2">
    <source>
        <dbReference type="ARBA" id="ARBA00006479"/>
    </source>
</evidence>
<organism evidence="4 5">
    <name type="scientific">Cohnella herbarum</name>
    <dbReference type="NCBI Taxonomy" id="2728023"/>
    <lineage>
        <taxon>Bacteria</taxon>
        <taxon>Bacillati</taxon>
        <taxon>Bacillota</taxon>
        <taxon>Bacilli</taxon>
        <taxon>Bacillales</taxon>
        <taxon>Paenibacillaceae</taxon>
        <taxon>Cohnella</taxon>
    </lineage>
</organism>
<dbReference type="Gene3D" id="3.30.420.40">
    <property type="match status" value="2"/>
</dbReference>
<dbReference type="Pfam" id="PF13412">
    <property type="entry name" value="HTH_24"/>
    <property type="match status" value="1"/>
</dbReference>